<dbReference type="STRING" id="1236976.JCM16418_2678"/>
<protein>
    <submittedName>
        <fullName evidence="1">Uncharacterized protein</fullName>
    </submittedName>
</protein>
<dbReference type="RefSeq" id="WP_162832474.1">
    <property type="nucleotide sequence ID" value="NZ_BAVZ01000007.1"/>
</dbReference>
<accession>W7Z2H1</accession>
<gene>
    <name evidence="1" type="ORF">JCM16418_2678</name>
</gene>
<proteinExistence type="predicted"/>
<dbReference type="Proteomes" id="UP000019364">
    <property type="component" value="Unassembled WGS sequence"/>
</dbReference>
<reference evidence="1 2" key="1">
    <citation type="journal article" date="2014" name="Genome Announc.">
        <title>Draft Genome Sequence of Paenibacillus pini JCM 16418T, Isolated from the Rhizosphere of Pine Tree.</title>
        <authorList>
            <person name="Yuki M."/>
            <person name="Oshima K."/>
            <person name="Suda W."/>
            <person name="Oshida Y."/>
            <person name="Kitamura K."/>
            <person name="Iida Y."/>
            <person name="Hattori M."/>
            <person name="Ohkuma M."/>
        </authorList>
    </citation>
    <scope>NUCLEOTIDE SEQUENCE [LARGE SCALE GENOMIC DNA]</scope>
    <source>
        <strain evidence="1 2">JCM 16418</strain>
    </source>
</reference>
<evidence type="ECO:0000313" key="2">
    <source>
        <dbReference type="Proteomes" id="UP000019364"/>
    </source>
</evidence>
<dbReference type="AlphaFoldDB" id="W7Z2H1"/>
<evidence type="ECO:0000313" key="1">
    <source>
        <dbReference type="EMBL" id="GAF08594.1"/>
    </source>
</evidence>
<dbReference type="EMBL" id="BAVZ01000007">
    <property type="protein sequence ID" value="GAF08594.1"/>
    <property type="molecule type" value="Genomic_DNA"/>
</dbReference>
<keyword evidence="2" id="KW-1185">Reference proteome</keyword>
<name>W7Z2H1_9BACL</name>
<organism evidence="1 2">
    <name type="scientific">Paenibacillus pini JCM 16418</name>
    <dbReference type="NCBI Taxonomy" id="1236976"/>
    <lineage>
        <taxon>Bacteria</taxon>
        <taxon>Bacillati</taxon>
        <taxon>Bacillota</taxon>
        <taxon>Bacilli</taxon>
        <taxon>Bacillales</taxon>
        <taxon>Paenibacillaceae</taxon>
        <taxon>Paenibacillus</taxon>
    </lineage>
</organism>
<comment type="caution">
    <text evidence="1">The sequence shown here is derived from an EMBL/GenBank/DDBJ whole genome shotgun (WGS) entry which is preliminary data.</text>
</comment>
<sequence length="53" mass="6287">MRFNEQKYKKIMIMVNDEPIGKEIWIDKITYAPVIFNDLTTQSSHQQSEIVTN</sequence>